<dbReference type="SUPFAM" id="SSF50978">
    <property type="entry name" value="WD40 repeat-like"/>
    <property type="match status" value="1"/>
</dbReference>
<dbReference type="Proteomes" id="UP000053201">
    <property type="component" value="Unassembled WGS sequence"/>
</dbReference>
<dbReference type="Pfam" id="PF12937">
    <property type="entry name" value="F-box-like"/>
    <property type="match status" value="1"/>
</dbReference>
<protein>
    <recommendedName>
        <fullName evidence="1">F-box domain-containing protein</fullName>
    </recommendedName>
</protein>
<evidence type="ECO:0000259" key="1">
    <source>
        <dbReference type="PROSITE" id="PS50181"/>
    </source>
</evidence>
<dbReference type="InterPro" id="IPR036322">
    <property type="entry name" value="WD40_repeat_dom_sf"/>
</dbReference>
<dbReference type="AlphaFoldDB" id="A0A0L0HRR1"/>
<dbReference type="InterPro" id="IPR001810">
    <property type="entry name" value="F-box_dom"/>
</dbReference>
<dbReference type="InParanoid" id="A0A0L0HRR1"/>
<dbReference type="Gene3D" id="1.20.1280.50">
    <property type="match status" value="1"/>
</dbReference>
<keyword evidence="3" id="KW-1185">Reference proteome</keyword>
<proteinExistence type="predicted"/>
<dbReference type="EMBL" id="KQ257451">
    <property type="protein sequence ID" value="KND03570.1"/>
    <property type="molecule type" value="Genomic_DNA"/>
</dbReference>
<accession>A0A0L0HRR1</accession>
<reference evidence="2 3" key="1">
    <citation type="submission" date="2009-08" db="EMBL/GenBank/DDBJ databases">
        <title>The Genome Sequence of Spizellomyces punctatus strain DAOM BR117.</title>
        <authorList>
            <consortium name="The Broad Institute Genome Sequencing Platform"/>
            <person name="Russ C."/>
            <person name="Cuomo C."/>
            <person name="Shea T."/>
            <person name="Young S.K."/>
            <person name="Zeng Q."/>
            <person name="Koehrsen M."/>
            <person name="Haas B."/>
            <person name="Borodovsky M."/>
            <person name="Guigo R."/>
            <person name="Alvarado L."/>
            <person name="Berlin A."/>
            <person name="Bochicchio J."/>
            <person name="Borenstein D."/>
            <person name="Chapman S."/>
            <person name="Chen Z."/>
            <person name="Engels R."/>
            <person name="Freedman E."/>
            <person name="Gellesch M."/>
            <person name="Goldberg J."/>
            <person name="Griggs A."/>
            <person name="Gujja S."/>
            <person name="Heiman D."/>
            <person name="Hepburn T."/>
            <person name="Howarth C."/>
            <person name="Jen D."/>
            <person name="Larson L."/>
            <person name="Lewis B."/>
            <person name="Mehta T."/>
            <person name="Park D."/>
            <person name="Pearson M."/>
            <person name="Roberts A."/>
            <person name="Saif S."/>
            <person name="Shenoy N."/>
            <person name="Sisk P."/>
            <person name="Stolte C."/>
            <person name="Sykes S."/>
            <person name="Thomson T."/>
            <person name="Walk T."/>
            <person name="White J."/>
            <person name="Yandava C."/>
            <person name="Burger G."/>
            <person name="Gray M.W."/>
            <person name="Holland P.W.H."/>
            <person name="King N."/>
            <person name="Lang F.B.F."/>
            <person name="Roger A.J."/>
            <person name="Ruiz-Trillo I."/>
            <person name="Lander E."/>
            <person name="Nusbaum C."/>
        </authorList>
    </citation>
    <scope>NUCLEOTIDE SEQUENCE [LARGE SCALE GENOMIC DNA]</scope>
    <source>
        <strain evidence="2 3">DAOM BR117</strain>
    </source>
</reference>
<dbReference type="PROSITE" id="PS50181">
    <property type="entry name" value="FBOX"/>
    <property type="match status" value="1"/>
</dbReference>
<dbReference type="InterPro" id="IPR036047">
    <property type="entry name" value="F-box-like_dom_sf"/>
</dbReference>
<dbReference type="SUPFAM" id="SSF81383">
    <property type="entry name" value="F-box domain"/>
    <property type="match status" value="1"/>
</dbReference>
<organism evidence="2 3">
    <name type="scientific">Spizellomyces punctatus (strain DAOM BR117)</name>
    <dbReference type="NCBI Taxonomy" id="645134"/>
    <lineage>
        <taxon>Eukaryota</taxon>
        <taxon>Fungi</taxon>
        <taxon>Fungi incertae sedis</taxon>
        <taxon>Chytridiomycota</taxon>
        <taxon>Chytridiomycota incertae sedis</taxon>
        <taxon>Chytridiomycetes</taxon>
        <taxon>Spizellomycetales</taxon>
        <taxon>Spizellomycetaceae</taxon>
        <taxon>Spizellomyces</taxon>
    </lineage>
</organism>
<feature type="domain" description="F-box" evidence="1">
    <location>
        <begin position="1"/>
        <end position="44"/>
    </location>
</feature>
<evidence type="ECO:0000313" key="3">
    <source>
        <dbReference type="Proteomes" id="UP000053201"/>
    </source>
</evidence>
<dbReference type="RefSeq" id="XP_016611609.1">
    <property type="nucleotide sequence ID" value="XM_016749368.1"/>
</dbReference>
<dbReference type="InterPro" id="IPR015943">
    <property type="entry name" value="WD40/YVTN_repeat-like_dom_sf"/>
</dbReference>
<dbReference type="SMART" id="SM00256">
    <property type="entry name" value="FBOX"/>
    <property type="match status" value="1"/>
</dbReference>
<dbReference type="Gene3D" id="2.130.10.10">
    <property type="entry name" value="YVTN repeat-like/Quinoprotein amine dehydrogenase"/>
    <property type="match status" value="1"/>
</dbReference>
<evidence type="ECO:0000313" key="2">
    <source>
        <dbReference type="EMBL" id="KND03570.1"/>
    </source>
</evidence>
<dbReference type="OrthoDB" id="10590134at2759"/>
<gene>
    <name evidence="2" type="ORF">SPPG_01045</name>
</gene>
<dbReference type="GeneID" id="27684736"/>
<dbReference type="VEuPathDB" id="FungiDB:SPPG_01045"/>
<sequence length="443" mass="49533">MECLPDELHAAILSQLSAHDILHCAAASRRLCRIATDNSLWQKVWFRRDLSNRFRTSSLQTNYRQLYRWRYSRLHNIPRSKTGCNDLVWDVALDEERGLVFAISEEGLSFWKLEADDQTNGLRLHCVNRVNSVESNESYTEAPRSGHRGTTSMTRCGWDEKELLCSWGGHIYIKDMESGRTISTFSTETNAVPSVNVKENLIFAGCERAMVKIFDRRSKPAACLASWREEGTVLGLEYLPSHALVTGGRFPRLSITDLRMPSKLLKALHTGMYASSLTGSHPSSPYTIHVGGHRRRGILDTWDCRPGREAHSHRQHTVHPAFPSAITSSAGDCLVSCDWDGVIALHYFEQSSSSIDIPIPITMRHVKVNGAGFSSARLGLTRGIIVVGSTEGMVAYQLGKVVPEGENPDGALDMDEEAVEPNESESSLRLNLGQMMRWNPFTM</sequence>
<name>A0A0L0HRR1_SPIPD</name>